<dbReference type="Pfam" id="PF08241">
    <property type="entry name" value="Methyltransf_11"/>
    <property type="match status" value="1"/>
</dbReference>
<dbReference type="Gene3D" id="3.40.50.150">
    <property type="entry name" value="Vaccinia Virus protein VP39"/>
    <property type="match status" value="1"/>
</dbReference>
<sequence length="275" mass="30991">MTIPEGNLKGNVERFTGFADLYDQFRPEAPKLVVDILTSYLEKRPGLVLDLGCGTGLSTLIWKDYGDRIIGVEPNGDMRSKAEKKRQALPGAAHISFVPGYSNSLGDIGDESVDIITCSQSFHWMEPVGTMKEAGRVLNEGGAFAAYDCDWPPTIHWKLEKEYLQLLEKADLLAQQLTDGEDQAVKRNKNEHLKVLKDSGVFRYTREIVFHNKETCDAERYTGLALSQGGLQTVLKQGSSELHPEIEDFRNHVEEYFNGETKEILFSYRMRLGIK</sequence>
<dbReference type="InterPro" id="IPR051052">
    <property type="entry name" value="Diverse_substrate_MTase"/>
</dbReference>
<accession>A0ABQ4MEV2</accession>
<evidence type="ECO:0000256" key="2">
    <source>
        <dbReference type="ARBA" id="ARBA00022603"/>
    </source>
</evidence>
<evidence type="ECO:0000259" key="4">
    <source>
        <dbReference type="Pfam" id="PF08241"/>
    </source>
</evidence>
<feature type="domain" description="Methyltransferase type 11" evidence="4">
    <location>
        <begin position="49"/>
        <end position="145"/>
    </location>
</feature>
<dbReference type="InterPro" id="IPR013216">
    <property type="entry name" value="Methyltransf_11"/>
</dbReference>
<protein>
    <recommendedName>
        <fullName evidence="4">Methyltransferase type 11 domain-containing protein</fullName>
    </recommendedName>
</protein>
<dbReference type="EMBL" id="BOSL01000012">
    <property type="protein sequence ID" value="GIP54485.1"/>
    <property type="molecule type" value="Genomic_DNA"/>
</dbReference>
<gene>
    <name evidence="5" type="ORF">J42TS3_35200</name>
</gene>
<name>A0ABQ4MEV2_9BACL</name>
<dbReference type="CDD" id="cd02440">
    <property type="entry name" value="AdoMet_MTases"/>
    <property type="match status" value="1"/>
</dbReference>
<keyword evidence="6" id="KW-1185">Reference proteome</keyword>
<evidence type="ECO:0000313" key="5">
    <source>
        <dbReference type="EMBL" id="GIP54485.1"/>
    </source>
</evidence>
<comment type="similarity">
    <text evidence="1">Belongs to the methyltransferase superfamily.</text>
</comment>
<evidence type="ECO:0000256" key="1">
    <source>
        <dbReference type="ARBA" id="ARBA00008361"/>
    </source>
</evidence>
<keyword evidence="2" id="KW-0489">Methyltransferase</keyword>
<reference evidence="5 6" key="1">
    <citation type="submission" date="2021-03" db="EMBL/GenBank/DDBJ databases">
        <title>Antimicrobial resistance genes in bacteria isolated from Japanese honey, and their potential for conferring macrolide and lincosamide resistance in the American foulbrood pathogen Paenibacillus larvae.</title>
        <authorList>
            <person name="Okamoto M."/>
            <person name="Kumagai M."/>
            <person name="Kanamori H."/>
            <person name="Takamatsu D."/>
        </authorList>
    </citation>
    <scope>NUCLEOTIDE SEQUENCE [LARGE SCALE GENOMIC DNA]</scope>
    <source>
        <strain evidence="5 6">J42TS3</strain>
    </source>
</reference>
<dbReference type="PANTHER" id="PTHR44942:SF4">
    <property type="entry name" value="METHYLTRANSFERASE TYPE 11 DOMAIN-CONTAINING PROTEIN"/>
    <property type="match status" value="1"/>
</dbReference>
<dbReference type="Proteomes" id="UP000679992">
    <property type="component" value="Unassembled WGS sequence"/>
</dbReference>
<comment type="caution">
    <text evidence="5">The sequence shown here is derived from an EMBL/GenBank/DDBJ whole genome shotgun (WGS) entry which is preliminary data.</text>
</comment>
<keyword evidence="3" id="KW-0808">Transferase</keyword>
<dbReference type="InterPro" id="IPR029063">
    <property type="entry name" value="SAM-dependent_MTases_sf"/>
</dbReference>
<dbReference type="PANTHER" id="PTHR44942">
    <property type="entry name" value="METHYLTRANSF_11 DOMAIN-CONTAINING PROTEIN"/>
    <property type="match status" value="1"/>
</dbReference>
<evidence type="ECO:0000313" key="6">
    <source>
        <dbReference type="Proteomes" id="UP000679992"/>
    </source>
</evidence>
<dbReference type="RefSeq" id="WP_213655768.1">
    <property type="nucleotide sequence ID" value="NZ_BOSL01000012.1"/>
</dbReference>
<dbReference type="SUPFAM" id="SSF53335">
    <property type="entry name" value="S-adenosyl-L-methionine-dependent methyltransferases"/>
    <property type="match status" value="1"/>
</dbReference>
<evidence type="ECO:0000256" key="3">
    <source>
        <dbReference type="ARBA" id="ARBA00022679"/>
    </source>
</evidence>
<organism evidence="5 6">
    <name type="scientific">Paenibacillus vini</name>
    <dbReference type="NCBI Taxonomy" id="1476024"/>
    <lineage>
        <taxon>Bacteria</taxon>
        <taxon>Bacillati</taxon>
        <taxon>Bacillota</taxon>
        <taxon>Bacilli</taxon>
        <taxon>Bacillales</taxon>
        <taxon>Paenibacillaceae</taxon>
        <taxon>Paenibacillus</taxon>
    </lineage>
</organism>
<proteinExistence type="inferred from homology"/>